<organism evidence="3 4">
    <name type="scientific">Denitrovibrio acetiphilus (strain DSM 12809 / NBRC 114555 / N2460)</name>
    <dbReference type="NCBI Taxonomy" id="522772"/>
    <lineage>
        <taxon>Bacteria</taxon>
        <taxon>Pseudomonadati</taxon>
        <taxon>Deferribacterota</taxon>
        <taxon>Deferribacteres</taxon>
        <taxon>Deferribacterales</taxon>
        <taxon>Geovibrionaceae</taxon>
        <taxon>Denitrovibrio</taxon>
    </lineage>
</organism>
<feature type="transmembrane region" description="Helical" evidence="1">
    <location>
        <begin position="169"/>
        <end position="190"/>
    </location>
</feature>
<dbReference type="PaxDb" id="522772-Dacet_1547"/>
<gene>
    <name evidence="3" type="ordered locus">Dacet_1547</name>
</gene>
<evidence type="ECO:0000256" key="1">
    <source>
        <dbReference type="SAM" id="Phobius"/>
    </source>
</evidence>
<dbReference type="InterPro" id="IPR039447">
    <property type="entry name" value="UreH-like_TM_dom"/>
</dbReference>
<feature type="transmembrane region" description="Helical" evidence="1">
    <location>
        <begin position="53"/>
        <end position="72"/>
    </location>
</feature>
<dbReference type="PANTHER" id="PTHR42208:SF1">
    <property type="entry name" value="HEAVY METAL TRANSPORTER"/>
    <property type="match status" value="1"/>
</dbReference>
<feature type="transmembrane region" description="Helical" evidence="1">
    <location>
        <begin position="6"/>
        <end position="32"/>
    </location>
</feature>
<reference evidence="3 4" key="1">
    <citation type="journal article" date="2010" name="Stand. Genomic Sci.">
        <title>Complete genome sequence of Denitrovibrio acetiphilus type strain (N2460).</title>
        <authorList>
            <person name="Kiss H."/>
            <person name="Lang E."/>
            <person name="Lapidus A."/>
            <person name="Copeland A."/>
            <person name="Nolan M."/>
            <person name="Glavina Del Rio T."/>
            <person name="Chen F."/>
            <person name="Lucas S."/>
            <person name="Tice H."/>
            <person name="Cheng J.F."/>
            <person name="Han C."/>
            <person name="Goodwin L."/>
            <person name="Pitluck S."/>
            <person name="Liolios K."/>
            <person name="Pati A."/>
            <person name="Ivanova N."/>
            <person name="Mavromatis K."/>
            <person name="Chen A."/>
            <person name="Palaniappan K."/>
            <person name="Land M."/>
            <person name="Hauser L."/>
            <person name="Chang Y.J."/>
            <person name="Jeffries C.D."/>
            <person name="Detter J.C."/>
            <person name="Brettin T."/>
            <person name="Spring S."/>
            <person name="Rohde M."/>
            <person name="Goker M."/>
            <person name="Woyke T."/>
            <person name="Bristow J."/>
            <person name="Eisen J.A."/>
            <person name="Markowitz V."/>
            <person name="Hugenholtz P."/>
            <person name="Kyrpides N.C."/>
            <person name="Klenk H.P."/>
        </authorList>
    </citation>
    <scope>NUCLEOTIDE SEQUENCE [LARGE SCALE GENOMIC DNA]</scope>
    <source>
        <strain evidence="4">DSM 12809 / NBRC 114555 / N2460</strain>
    </source>
</reference>
<evidence type="ECO:0000313" key="3">
    <source>
        <dbReference type="EMBL" id="ADD68316.1"/>
    </source>
</evidence>
<accession>D4H8G7</accession>
<feature type="domain" description="Urease accessory protein UreH-like transmembrane" evidence="2">
    <location>
        <begin position="9"/>
        <end position="210"/>
    </location>
</feature>
<name>D4H8G7_DENA2</name>
<dbReference type="HOGENOM" id="CLU_032635_1_1_0"/>
<keyword evidence="1" id="KW-0472">Membrane</keyword>
<keyword evidence="1" id="KW-0812">Transmembrane</keyword>
<dbReference type="RefSeq" id="WP_013010830.1">
    <property type="nucleotide sequence ID" value="NC_013943.1"/>
</dbReference>
<dbReference type="STRING" id="522772.Dacet_1547"/>
<feature type="transmembrane region" description="Helical" evidence="1">
    <location>
        <begin position="197"/>
        <end position="217"/>
    </location>
</feature>
<dbReference type="OrthoDB" id="9800141at2"/>
<keyword evidence="4" id="KW-1185">Reference proteome</keyword>
<dbReference type="InParanoid" id="D4H8G7"/>
<dbReference type="Proteomes" id="UP000002012">
    <property type="component" value="Chromosome"/>
</dbReference>
<dbReference type="Pfam" id="PF13386">
    <property type="entry name" value="DsbD_2"/>
    <property type="match status" value="1"/>
</dbReference>
<feature type="transmembrane region" description="Helical" evidence="1">
    <location>
        <begin position="84"/>
        <end position="107"/>
    </location>
</feature>
<dbReference type="PANTHER" id="PTHR42208">
    <property type="entry name" value="HEAVY METAL TRANSPORTER-RELATED"/>
    <property type="match status" value="1"/>
</dbReference>
<dbReference type="KEGG" id="dap:Dacet_1547"/>
<sequence>MEELTYLGFLTMGFSVGFGHCIGMCHPFVLYISGRFVGEKKGYSALFIPHIKYNLGRVVTYSFLGFIAGFAGDMMQVVGRLIGIQKGAAIVAGVFLVLYGVLSFIGYNFMNKLEHKLAGGAFFSKLKKFQPRSAFVTGLVLGFLPCGPLYGMIIASASTASASRGLLSMFLYGIGTSAAMMATSVFGNYFMSRRGLFNLLSLILMVCMGIFFIYSGVRM</sequence>
<dbReference type="AlphaFoldDB" id="D4H8G7"/>
<keyword evidence="1" id="KW-1133">Transmembrane helix</keyword>
<evidence type="ECO:0000313" key="4">
    <source>
        <dbReference type="Proteomes" id="UP000002012"/>
    </source>
</evidence>
<dbReference type="EMBL" id="CP001968">
    <property type="protein sequence ID" value="ADD68316.1"/>
    <property type="molecule type" value="Genomic_DNA"/>
</dbReference>
<protein>
    <recommendedName>
        <fullName evidence="2">Urease accessory protein UreH-like transmembrane domain-containing protein</fullName>
    </recommendedName>
</protein>
<dbReference type="eggNOG" id="COG2836">
    <property type="taxonomic scope" value="Bacteria"/>
</dbReference>
<proteinExistence type="predicted"/>
<feature type="transmembrane region" description="Helical" evidence="1">
    <location>
        <begin position="134"/>
        <end position="157"/>
    </location>
</feature>
<evidence type="ECO:0000259" key="2">
    <source>
        <dbReference type="Pfam" id="PF13386"/>
    </source>
</evidence>